<dbReference type="Gene3D" id="3.40.50.300">
    <property type="entry name" value="P-loop containing nucleotide triphosphate hydrolases"/>
    <property type="match status" value="1"/>
</dbReference>
<dbReference type="eggNOG" id="COG0210">
    <property type="taxonomic scope" value="Bacteria"/>
</dbReference>
<dbReference type="OrthoDB" id="393237at2"/>
<proteinExistence type="predicted"/>
<dbReference type="KEGG" id="jag:GJA_3400"/>
<sequence>MARMIPVAGPQDTNSRGEKKIYDMLKQGLSDDFTVIHSLPWLARGVKEIDPNYAPTGEIDFLVIHESLGLLALEVKGGKQSVKDGLFIYVKTGNTGNHVLQTRNNLHGLARWLGNDPRLRWRIGYGLVFPDSVFGENIISPGLVDVTVTPPQSLFIDRMSMDAPELAARIRELMAYWKQTLGNPTLGSSRAARLVQVLCPTFDGTPSWGNRVEYDNRVWLRLTQEQASVVNTLMSQARMVVTGWPGTGKTLIAVEIARRMIAEGKRVLMLTFNALLVEHLRREIAYATMARVATWHGFCSEYARRLPGQFESNSTWLEHGCLEDLQSAQANGLIPDFDVLILDEAQTLRQGWCAWLAAQFMGKPIIAFCDETQRFAFEKERISTNDLCNVFGIEGPFSLTIPLRSPRSVFDRLQRVRQPSYQMVNPRDVEEDTLQERVVGNVNTAIDALIGDLTAKGVNRADIVVLSRFGWSRNRISAERYETVARFRGMEAPVIIIAGADDMDDIELFCAYSRATTVCIALYEAEPLGCKSSHGKFQELVLEHPDNANIANAAREQGLTRFILARHIESASVGLSSVELSWCDTWKCWFVDREDDAEAADLWIDYLLAYHNWPVYSWTSSCRRKIKREDPSVNKVPGDLRTEIYELNVCEACTDITPHVPQLRQAPICQCCAGAIEERATPSQDVLAMLRKFDAIITSPNPGVIAQEVKNCLPLPLAALGARIYARARPLGVPVELNQLANSSTLHRLATAFIYSRISVKQVGTKFERDMLAKDTGRYVLPEGLTPEAWRQAIARCLGQSAKAGLLRKQKDGVFETVPIGNSASLEFDEV</sequence>
<feature type="domain" description="NERD" evidence="1">
    <location>
        <begin position="15"/>
        <end position="115"/>
    </location>
</feature>
<dbReference type="Pfam" id="PF08378">
    <property type="entry name" value="NERD"/>
    <property type="match status" value="1"/>
</dbReference>
<dbReference type="STRING" id="1349767.GJA_3400"/>
<dbReference type="InterPro" id="IPR027417">
    <property type="entry name" value="P-loop_NTPase"/>
</dbReference>
<keyword evidence="3" id="KW-1185">Reference proteome</keyword>
<evidence type="ECO:0000259" key="1">
    <source>
        <dbReference type="Pfam" id="PF08378"/>
    </source>
</evidence>
<dbReference type="EMBL" id="HG322949">
    <property type="protein sequence ID" value="CDG84019.1"/>
    <property type="molecule type" value="Genomic_DNA"/>
</dbReference>
<name>W0V5C0_9BURK</name>
<reference evidence="2 3" key="1">
    <citation type="journal article" date="2015" name="Genome Announc.">
        <title>Genome Sequence of Mushroom Soft-Rot Pathogen Janthinobacterium agaricidamnosum.</title>
        <authorList>
            <person name="Graupner K."/>
            <person name="Lackner G."/>
            <person name="Hertweck C."/>
        </authorList>
    </citation>
    <scope>NUCLEOTIDE SEQUENCE [LARGE SCALE GENOMIC DNA]</scope>
    <source>
        <strain evidence="3">NBRC 102515 / DSM 9628</strain>
    </source>
</reference>
<dbReference type="Pfam" id="PF13604">
    <property type="entry name" value="AAA_30"/>
    <property type="match status" value="1"/>
</dbReference>
<evidence type="ECO:0000313" key="3">
    <source>
        <dbReference type="Proteomes" id="UP000027604"/>
    </source>
</evidence>
<gene>
    <name evidence="2" type="ORF">GJA_3400</name>
</gene>
<dbReference type="InterPro" id="IPR011528">
    <property type="entry name" value="NERD"/>
</dbReference>
<dbReference type="AlphaFoldDB" id="W0V5C0"/>
<dbReference type="SUPFAM" id="SSF52540">
    <property type="entry name" value="P-loop containing nucleoside triphosphate hydrolases"/>
    <property type="match status" value="1"/>
</dbReference>
<dbReference type="Proteomes" id="UP000027604">
    <property type="component" value="Chromosome I"/>
</dbReference>
<dbReference type="RefSeq" id="WP_051780957.1">
    <property type="nucleotide sequence ID" value="NZ_BCTH01000055.1"/>
</dbReference>
<dbReference type="PATRIC" id="fig|1349767.4.peg.7"/>
<accession>W0V5C0</accession>
<dbReference type="HOGENOM" id="CLU_340576_0_0_4"/>
<evidence type="ECO:0000313" key="2">
    <source>
        <dbReference type="EMBL" id="CDG84019.1"/>
    </source>
</evidence>
<protein>
    <submittedName>
        <fullName evidence="2">Nuclease-related domain protein</fullName>
    </submittedName>
</protein>
<organism evidence="2 3">
    <name type="scientific">Janthinobacterium agaricidamnosum NBRC 102515 = DSM 9628</name>
    <dbReference type="NCBI Taxonomy" id="1349767"/>
    <lineage>
        <taxon>Bacteria</taxon>
        <taxon>Pseudomonadati</taxon>
        <taxon>Pseudomonadota</taxon>
        <taxon>Betaproteobacteria</taxon>
        <taxon>Burkholderiales</taxon>
        <taxon>Oxalobacteraceae</taxon>
        <taxon>Janthinobacterium</taxon>
    </lineage>
</organism>